<evidence type="ECO:0000313" key="2">
    <source>
        <dbReference type="Proteomes" id="UP001501175"/>
    </source>
</evidence>
<comment type="caution">
    <text evidence="1">The sequence shown here is derived from an EMBL/GenBank/DDBJ whole genome shotgun (WGS) entry which is preliminary data.</text>
</comment>
<evidence type="ECO:0000313" key="1">
    <source>
        <dbReference type="EMBL" id="GAA4460564.1"/>
    </source>
</evidence>
<organism evidence="1 2">
    <name type="scientific">Nibrella saemangeumensis</name>
    <dbReference type="NCBI Taxonomy" id="1084526"/>
    <lineage>
        <taxon>Bacteria</taxon>
        <taxon>Pseudomonadati</taxon>
        <taxon>Bacteroidota</taxon>
        <taxon>Cytophagia</taxon>
        <taxon>Cytophagales</taxon>
        <taxon>Spirosomataceae</taxon>
        <taxon>Nibrella</taxon>
    </lineage>
</organism>
<accession>A0ABP8N7M5</accession>
<protein>
    <submittedName>
        <fullName evidence="1">Uncharacterized protein</fullName>
    </submittedName>
</protein>
<reference evidence="2" key="1">
    <citation type="journal article" date="2019" name="Int. J. Syst. Evol. Microbiol.">
        <title>The Global Catalogue of Microorganisms (GCM) 10K type strain sequencing project: providing services to taxonomists for standard genome sequencing and annotation.</title>
        <authorList>
            <consortium name="The Broad Institute Genomics Platform"/>
            <consortium name="The Broad Institute Genome Sequencing Center for Infectious Disease"/>
            <person name="Wu L."/>
            <person name="Ma J."/>
        </authorList>
    </citation>
    <scope>NUCLEOTIDE SEQUENCE [LARGE SCALE GENOMIC DNA]</scope>
    <source>
        <strain evidence="2">JCM 17927</strain>
    </source>
</reference>
<dbReference type="RefSeq" id="WP_345245470.1">
    <property type="nucleotide sequence ID" value="NZ_BAABHD010000032.1"/>
</dbReference>
<gene>
    <name evidence="1" type="ORF">GCM10023189_35850</name>
</gene>
<dbReference type="EMBL" id="BAABHD010000032">
    <property type="protein sequence ID" value="GAA4460564.1"/>
    <property type="molecule type" value="Genomic_DNA"/>
</dbReference>
<sequence length="212" mass="24493">MKTYQPFLDDFSRALQANSRLNVQQALFFNIAAKKADLAQVRKTGRVAEDVLNFYAQGNRWEVKWSPRELTPESEEVRGSVNMLPFEKVFSNWEGVAFFSSTPADSIRRRFFPVDFFADEAAVGLVVTEQQKGQMYYSDFESDPMPLEINLDGYIQLCVAAKGMLYWPYGIRELIEGEENPVSQRMKAHLPTLFPDFSFDAFARLFNELRIR</sequence>
<keyword evidence="2" id="KW-1185">Reference proteome</keyword>
<proteinExistence type="predicted"/>
<dbReference type="Proteomes" id="UP001501175">
    <property type="component" value="Unassembled WGS sequence"/>
</dbReference>
<name>A0ABP8N7M5_9BACT</name>